<dbReference type="Pfam" id="PF05725">
    <property type="entry name" value="FNIP"/>
    <property type="match status" value="2"/>
</dbReference>
<proteinExistence type="predicted"/>
<dbReference type="GeneID" id="10502125"/>
<dbReference type="Proteomes" id="UP000001064">
    <property type="component" value="Unassembled WGS sequence"/>
</dbReference>
<dbReference type="EMBL" id="GL870977">
    <property type="protein sequence ID" value="EGC38400.1"/>
    <property type="molecule type" value="Genomic_DNA"/>
</dbReference>
<evidence type="ECO:0000313" key="3">
    <source>
        <dbReference type="Proteomes" id="UP000001064"/>
    </source>
</evidence>
<evidence type="ECO:0000256" key="1">
    <source>
        <dbReference type="ARBA" id="ARBA00022737"/>
    </source>
</evidence>
<dbReference type="InParanoid" id="F0ZCC9"/>
<reference evidence="3" key="1">
    <citation type="journal article" date="2011" name="Genome Biol.">
        <title>Comparative genomics of the social amoebae Dictyostelium discoideum and Dictyostelium purpureum.</title>
        <authorList>
            <consortium name="US DOE Joint Genome Institute (JGI-PGF)"/>
            <person name="Sucgang R."/>
            <person name="Kuo A."/>
            <person name="Tian X."/>
            <person name="Salerno W."/>
            <person name="Parikh A."/>
            <person name="Feasley C.L."/>
            <person name="Dalin E."/>
            <person name="Tu H."/>
            <person name="Huang E."/>
            <person name="Barry K."/>
            <person name="Lindquist E."/>
            <person name="Shapiro H."/>
            <person name="Bruce D."/>
            <person name="Schmutz J."/>
            <person name="Salamov A."/>
            <person name="Fey P."/>
            <person name="Gaudet P."/>
            <person name="Anjard C."/>
            <person name="Babu M.M."/>
            <person name="Basu S."/>
            <person name="Bushmanova Y."/>
            <person name="van der Wel H."/>
            <person name="Katoh-Kurasawa M."/>
            <person name="Dinh C."/>
            <person name="Coutinho P.M."/>
            <person name="Saito T."/>
            <person name="Elias M."/>
            <person name="Schaap P."/>
            <person name="Kay R.R."/>
            <person name="Henrissat B."/>
            <person name="Eichinger L."/>
            <person name="Rivero F."/>
            <person name="Putnam N.H."/>
            <person name="West C.M."/>
            <person name="Loomis W.F."/>
            <person name="Chisholm R.L."/>
            <person name="Shaulsky G."/>
            <person name="Strassmann J.E."/>
            <person name="Queller D.C."/>
            <person name="Kuspa A."/>
            <person name="Grigoriev I.V."/>
        </authorList>
    </citation>
    <scope>NUCLEOTIDE SEQUENCE [LARGE SCALE GENOMIC DNA]</scope>
    <source>
        <strain evidence="3">QSDP1</strain>
    </source>
</reference>
<dbReference type="InterPro" id="IPR051251">
    <property type="entry name" value="STK_FNIP-Repeat"/>
</dbReference>
<evidence type="ECO:0000313" key="2">
    <source>
        <dbReference type="EMBL" id="EGC38400.1"/>
    </source>
</evidence>
<keyword evidence="1" id="KW-0677">Repeat</keyword>
<dbReference type="RefSeq" id="XP_003285061.1">
    <property type="nucleotide sequence ID" value="XM_003285013.1"/>
</dbReference>
<dbReference type="PANTHER" id="PTHR32134">
    <property type="entry name" value="FNIP REPEAT-CONTAINING PROTEIN"/>
    <property type="match status" value="1"/>
</dbReference>
<dbReference type="AlphaFoldDB" id="F0ZCC9"/>
<evidence type="ECO:0008006" key="4">
    <source>
        <dbReference type="Google" id="ProtNLM"/>
    </source>
</evidence>
<dbReference type="KEGG" id="dpp:DICPUDRAFT_76021"/>
<dbReference type="PANTHER" id="PTHR32134:SF169">
    <property type="entry name" value="FNIP REPEAT-CONTAINING PROTEIN-RELATED"/>
    <property type="match status" value="1"/>
</dbReference>
<keyword evidence="3" id="KW-1185">Reference proteome</keyword>
<dbReference type="InterPro" id="IPR008615">
    <property type="entry name" value="FNIP"/>
</dbReference>
<name>F0ZCC9_DICPU</name>
<accession>F0ZCC9</accession>
<dbReference type="FunCoup" id="F0ZCC9">
    <property type="interactions" value="139"/>
</dbReference>
<gene>
    <name evidence="2" type="ORF">DICPUDRAFT_76021</name>
</gene>
<dbReference type="VEuPathDB" id="AmoebaDB:DICPUDRAFT_76021"/>
<sequence>MDHHNDTLFFKLWKNKYINRIIFNHLKLFNIFYQWRQFSSLQSLIEFKYKYYLNEIDINFSVDHQDCLESILPTNITKISNTDYSSNFNLKSIPPFIESLYITQNDIPIFKLLNKSSIKYLTIVYSSKKKTSYLNGNEGLIEIVKDSLPDTLIELTLIRYPFKIKKDTINNTSLKKLVVDGYCEVELQSLPESLENLKLGDDQSNPIKLEPDLFPNNLKELSLYCNPYVRYVIPDNFEFPDQLVRLEITCDDSSTIAAIPPNLQSIEIESKKLNQSMLLTKLKSRNIKSLTLNTREILDINGKSILPNSLEYLNFKYMGSLNYNQQLLLNHLPPTLKHLCFDLNSNFTTSTYGFNNGGYPLIKNEMVFPSSLTYINFGDSFNTSIGVGVLPSGLKRLILGEIFNKEIIQDSIPYNLELLKIRNRYYDKTIKLNNPYTLVDSSKYYRQFEKDTEGLRTFKVPSDYTRSLELLFLSNKVNLEYLDMSSFVYNETFVPGRDIPLNNNIKTLALCYPFSDTIDLEVFQNLEHLIINDAQAKIVTSTYDQYHNENNKKQDYNFYKLKKITTLSTNSIFLDQLDEIFYQFIKLI</sequence>
<organism evidence="2 3">
    <name type="scientific">Dictyostelium purpureum</name>
    <name type="common">Slime mold</name>
    <dbReference type="NCBI Taxonomy" id="5786"/>
    <lineage>
        <taxon>Eukaryota</taxon>
        <taxon>Amoebozoa</taxon>
        <taxon>Evosea</taxon>
        <taxon>Eumycetozoa</taxon>
        <taxon>Dictyostelia</taxon>
        <taxon>Dictyosteliales</taxon>
        <taxon>Dictyosteliaceae</taxon>
        <taxon>Dictyostelium</taxon>
    </lineage>
</organism>
<protein>
    <recommendedName>
        <fullName evidence="4">FNIP repeat-containing protein</fullName>
    </recommendedName>
</protein>